<reference evidence="7 8" key="1">
    <citation type="submission" date="2014-02" db="EMBL/GenBank/DDBJ databases">
        <title>The small core and large imbalanced accessory genome model reveals a collaborative survival strategy of Sorangium cellulosum strains in nature.</title>
        <authorList>
            <person name="Han K."/>
            <person name="Peng R."/>
            <person name="Blom J."/>
            <person name="Li Y.-Z."/>
        </authorList>
    </citation>
    <scope>NUCLEOTIDE SEQUENCE [LARGE SCALE GENOMIC DNA]</scope>
    <source>
        <strain evidence="7 8">So0149</strain>
    </source>
</reference>
<dbReference type="HAMAP" id="MF_01326_B">
    <property type="entry name" value="Ribosomal_uL24_B"/>
    <property type="match status" value="1"/>
</dbReference>
<comment type="similarity">
    <text evidence="1 5">Belongs to the universal ribosomal protein uL24 family.</text>
</comment>
<dbReference type="InterPro" id="IPR003256">
    <property type="entry name" value="Ribosomal_uL24"/>
</dbReference>
<keyword evidence="5" id="KW-0699">rRNA-binding</keyword>
<feature type="domain" description="KOW" evidence="6">
    <location>
        <begin position="3"/>
        <end position="30"/>
    </location>
</feature>
<keyword evidence="3 5" id="KW-0687">Ribonucleoprotein</keyword>
<dbReference type="InterPro" id="IPR014722">
    <property type="entry name" value="Rib_uL2_dom2"/>
</dbReference>
<dbReference type="GO" id="GO:0003735">
    <property type="term" value="F:structural constituent of ribosome"/>
    <property type="evidence" value="ECO:0007669"/>
    <property type="project" value="InterPro"/>
</dbReference>
<keyword evidence="2 5" id="KW-0689">Ribosomal protein</keyword>
<comment type="function">
    <text evidence="5">One of two assembly initiator proteins, it binds directly to the 5'-end of the 23S rRNA, where it nucleates assembly of the 50S subunit.</text>
</comment>
<dbReference type="SUPFAM" id="SSF50104">
    <property type="entry name" value="Translation proteins SH3-like domain"/>
    <property type="match status" value="1"/>
</dbReference>
<organism evidence="7 8">
    <name type="scientific">Sorangium cellulosum</name>
    <name type="common">Polyangium cellulosum</name>
    <dbReference type="NCBI Taxonomy" id="56"/>
    <lineage>
        <taxon>Bacteria</taxon>
        <taxon>Pseudomonadati</taxon>
        <taxon>Myxococcota</taxon>
        <taxon>Polyangia</taxon>
        <taxon>Polyangiales</taxon>
        <taxon>Polyangiaceae</taxon>
        <taxon>Sorangium</taxon>
    </lineage>
</organism>
<dbReference type="NCBIfam" id="TIGR01079">
    <property type="entry name" value="rplX_bact"/>
    <property type="match status" value="1"/>
</dbReference>
<dbReference type="GO" id="GO:1990904">
    <property type="term" value="C:ribonucleoprotein complex"/>
    <property type="evidence" value="ECO:0007669"/>
    <property type="project" value="UniProtKB-KW"/>
</dbReference>
<dbReference type="SMART" id="SM00739">
    <property type="entry name" value="KOW"/>
    <property type="match status" value="1"/>
</dbReference>
<dbReference type="Pfam" id="PF00467">
    <property type="entry name" value="KOW"/>
    <property type="match status" value="1"/>
</dbReference>
<evidence type="ECO:0000256" key="4">
    <source>
        <dbReference type="ARBA" id="ARBA00035206"/>
    </source>
</evidence>
<protein>
    <recommendedName>
        <fullName evidence="4 5">Large ribosomal subunit protein uL24</fullName>
    </recommendedName>
</protein>
<dbReference type="Proteomes" id="UP000075515">
    <property type="component" value="Unassembled WGS sequence"/>
</dbReference>
<dbReference type="InterPro" id="IPR041988">
    <property type="entry name" value="Ribosomal_uL24_KOW"/>
</dbReference>
<dbReference type="CDD" id="cd06089">
    <property type="entry name" value="KOW_RPL26"/>
    <property type="match status" value="1"/>
</dbReference>
<proteinExistence type="inferred from homology"/>
<evidence type="ECO:0000313" key="8">
    <source>
        <dbReference type="Proteomes" id="UP000075515"/>
    </source>
</evidence>
<dbReference type="Gene3D" id="2.30.30.30">
    <property type="match status" value="1"/>
</dbReference>
<sequence>MKRLRVGDLVQVISGKEQGKQGRITKILADEERVVVEGLNTVTRHQRPTPRNQEGGKITKEAPIHASKVMPVDPATGKPTRVKVRVGEDGKKTRVGKSGSAIGVG</sequence>
<dbReference type="GO" id="GO:0005840">
    <property type="term" value="C:ribosome"/>
    <property type="evidence" value="ECO:0007669"/>
    <property type="project" value="UniProtKB-KW"/>
</dbReference>
<evidence type="ECO:0000256" key="5">
    <source>
        <dbReference type="HAMAP-Rule" id="MF_01326"/>
    </source>
</evidence>
<evidence type="ECO:0000313" key="7">
    <source>
        <dbReference type="EMBL" id="KYF79732.1"/>
    </source>
</evidence>
<name>A0A150RHL9_SORCE</name>
<dbReference type="AlphaFoldDB" id="A0A150RHL9"/>
<keyword evidence="5" id="KW-0694">RNA-binding</keyword>
<evidence type="ECO:0000256" key="2">
    <source>
        <dbReference type="ARBA" id="ARBA00022980"/>
    </source>
</evidence>
<accession>A0A150RHL9</accession>
<evidence type="ECO:0000256" key="3">
    <source>
        <dbReference type="ARBA" id="ARBA00023274"/>
    </source>
</evidence>
<comment type="subunit">
    <text evidence="5">Part of the 50S ribosomal subunit.</text>
</comment>
<dbReference type="GO" id="GO:0006412">
    <property type="term" value="P:translation"/>
    <property type="evidence" value="ECO:0007669"/>
    <property type="project" value="UniProtKB-UniRule"/>
</dbReference>
<dbReference type="Pfam" id="PF17136">
    <property type="entry name" value="ribosomal_L24"/>
    <property type="match status" value="1"/>
</dbReference>
<evidence type="ECO:0000256" key="1">
    <source>
        <dbReference type="ARBA" id="ARBA00010618"/>
    </source>
</evidence>
<evidence type="ECO:0000259" key="6">
    <source>
        <dbReference type="SMART" id="SM00739"/>
    </source>
</evidence>
<dbReference type="PANTHER" id="PTHR12903">
    <property type="entry name" value="MITOCHONDRIAL RIBOSOMAL PROTEIN L24"/>
    <property type="match status" value="1"/>
</dbReference>
<dbReference type="EMBL" id="JEMC01003629">
    <property type="protein sequence ID" value="KYF79732.1"/>
    <property type="molecule type" value="Genomic_DNA"/>
</dbReference>
<comment type="function">
    <text evidence="5">One of the proteins that surrounds the polypeptide exit tunnel on the outside of the subunit.</text>
</comment>
<dbReference type="InterPro" id="IPR005824">
    <property type="entry name" value="KOW"/>
</dbReference>
<dbReference type="GO" id="GO:0019843">
    <property type="term" value="F:rRNA binding"/>
    <property type="evidence" value="ECO:0007669"/>
    <property type="project" value="UniProtKB-UniRule"/>
</dbReference>
<dbReference type="InterPro" id="IPR057264">
    <property type="entry name" value="Ribosomal_uL24_C"/>
</dbReference>
<dbReference type="InterPro" id="IPR008991">
    <property type="entry name" value="Translation_prot_SH3-like_sf"/>
</dbReference>
<comment type="caution">
    <text evidence="7">The sequence shown here is derived from an EMBL/GenBank/DDBJ whole genome shotgun (WGS) entry which is preliminary data.</text>
</comment>
<gene>
    <name evidence="5" type="primary">rplX</name>
    <name evidence="7" type="ORF">BE18_40010</name>
</gene>